<proteinExistence type="predicted"/>
<dbReference type="EMBL" id="GBXM01106376">
    <property type="protein sequence ID" value="JAH02201.1"/>
    <property type="molecule type" value="Transcribed_RNA"/>
</dbReference>
<accession>A0A0E9PBZ1</accession>
<evidence type="ECO:0000313" key="1">
    <source>
        <dbReference type="EMBL" id="JAH02201.1"/>
    </source>
</evidence>
<dbReference type="AlphaFoldDB" id="A0A0E9PBZ1"/>
<organism evidence="1">
    <name type="scientific">Anguilla anguilla</name>
    <name type="common">European freshwater eel</name>
    <name type="synonym">Muraena anguilla</name>
    <dbReference type="NCBI Taxonomy" id="7936"/>
    <lineage>
        <taxon>Eukaryota</taxon>
        <taxon>Metazoa</taxon>
        <taxon>Chordata</taxon>
        <taxon>Craniata</taxon>
        <taxon>Vertebrata</taxon>
        <taxon>Euteleostomi</taxon>
        <taxon>Actinopterygii</taxon>
        <taxon>Neopterygii</taxon>
        <taxon>Teleostei</taxon>
        <taxon>Anguilliformes</taxon>
        <taxon>Anguillidae</taxon>
        <taxon>Anguilla</taxon>
    </lineage>
</organism>
<sequence>MRIPYDYEQSSDGHSTPNAQQFEIFWASLDLG</sequence>
<protein>
    <submittedName>
        <fullName evidence="1">Uncharacterized protein</fullName>
    </submittedName>
</protein>
<reference evidence="1" key="2">
    <citation type="journal article" date="2015" name="Fish Shellfish Immunol.">
        <title>Early steps in the European eel (Anguilla anguilla)-Vibrio vulnificus interaction in the gills: Role of the RtxA13 toxin.</title>
        <authorList>
            <person name="Callol A."/>
            <person name="Pajuelo D."/>
            <person name="Ebbesson L."/>
            <person name="Teles M."/>
            <person name="MacKenzie S."/>
            <person name="Amaro C."/>
        </authorList>
    </citation>
    <scope>NUCLEOTIDE SEQUENCE</scope>
</reference>
<name>A0A0E9PBZ1_ANGAN</name>
<reference evidence="1" key="1">
    <citation type="submission" date="2014-11" db="EMBL/GenBank/DDBJ databases">
        <authorList>
            <person name="Amaro Gonzalez C."/>
        </authorList>
    </citation>
    <scope>NUCLEOTIDE SEQUENCE</scope>
</reference>